<dbReference type="Gene3D" id="3.55.50.30">
    <property type="match status" value="1"/>
</dbReference>
<dbReference type="Gene3D" id="2.170.130.10">
    <property type="entry name" value="TonB-dependent receptor, plug domain"/>
    <property type="match status" value="1"/>
</dbReference>
<sequence length="1116" mass="125209">MQSTHPSISSKLLQGLLVLFLTVIPIQKLSAQLHISIPQTELKEVINQIRSQSHYQFFYDDRLSTTQVGPLTVSNASIESILETLLKGKRISFKVEENIVYLLEYPVGSNRPSSKKQVVRGRIIDSKDMPLTGVNISIKDTPEGSVSDMDGNFLITVDRQNPTLVFSYIGYKTQEILLKGRYFLSVTLQEDLHPLNMVVVTALGIKRQEKALSYNAQSIKQEELTKVKDANFINSLSGKVAGVKIQSSSSGIGGATKVVMRGTKSIEGNNNAIYVIDGIPMYNTVSIQGIGGYSSRGSTEAIADLNPDDIESITILTGASASALYGSSAANGAILITTKRGKEGKLEVGFTSSMEFGKAFVMPDFQNTYGSGANEAVSWGMKQISSGYTPEDFFKTSATYTNSLTLSIGNDKNQTYASLAATNANGLIPNNKYDRYNMTLHNSNTTSDGKLKADIGIQYIVQRDQNMVNQGEYMNPLVGAYLYPRGLNWEEARYFEQWDEERDILTASPFPEGEYTMQNPYWAAYRNIRTSERKRFIVSLGVSYNIREWSKAEKWNICARYRIDRTSQEYKDKRFVGTITTLLDGGTKNGYFGLNNNHVVQNYVDILSNFNKNFGEDWGIATHIGASMTDLKNDGLVNQGPLRDDGLPNIFNIQNIEQKAYKAIFYQEGWHEQTQSVFGSMEVNWKHLLYLTMTGRNDWASQLAGSNHKGFFYPSVGLTGIITDMLPESVKNSLYNTLSFAKVRLAFAQVASPFKRELTIPMNTFSHTDKKWVEEGYYPLKDLKPERTNSFEIGLTTKWLKDKLNFDITYYHTQTKNQTIRAPMSPSSGYNYTYIQTGNVQNQGIEIILGSRFDITPSFSWSSSLNFDCNKNKIKELVKNVRNPQNPETPLFKEDELLKDNFGNAQIILRPGGTLGDVYAKTDFVRDMNGSIDISQDLKPRNEYLKLGSLLPKANLSWKNDFSYRQLSFGFMLSARLGGIVVSGTQAAMDYSGVSKLTADMRDIGGVEVDKGIVIPARKYFQLQGRPKDFLAQYYTYSATNIRLREAYIAFNIPKKWLGNIVNLTVSLTGKNLWMIYNKAPFDPETIFSTDNYAQGLDYFMTPSLRSMGFSVKAVF</sequence>
<dbReference type="NCBIfam" id="TIGR04056">
    <property type="entry name" value="OMP_RagA_SusC"/>
    <property type="match status" value="1"/>
</dbReference>
<dbReference type="InterPro" id="IPR039426">
    <property type="entry name" value="TonB-dep_rcpt-like"/>
</dbReference>
<gene>
    <name evidence="16" type="ORF">PQG98_17425</name>
</gene>
<keyword evidence="17" id="KW-1185">Reference proteome</keyword>
<keyword evidence="6" id="KW-0732">Signal</keyword>
<comment type="similarity">
    <text evidence="12 13">Belongs to the TonB-dependent receptor family.</text>
</comment>
<evidence type="ECO:0000256" key="4">
    <source>
        <dbReference type="ARBA" id="ARBA00022496"/>
    </source>
</evidence>
<evidence type="ECO:0000256" key="10">
    <source>
        <dbReference type="ARBA" id="ARBA00023136"/>
    </source>
</evidence>
<keyword evidence="9 13" id="KW-0798">TonB box</keyword>
<accession>A0ABT5HBY6</accession>
<dbReference type="InterPro" id="IPR037066">
    <property type="entry name" value="Plug_dom_sf"/>
</dbReference>
<reference evidence="16 17" key="1">
    <citation type="submission" date="2023-01" db="EMBL/GenBank/DDBJ databases">
        <title>Exploring GABA producing Bacteroides strains toward improving mental health.</title>
        <authorList>
            <person name="Yousuf B."/>
            <person name="Bouhlel N.E."/>
            <person name="Mottawea W."/>
            <person name="Hammami R."/>
        </authorList>
    </citation>
    <scope>NUCLEOTIDE SEQUENCE [LARGE SCALE GENOMIC DNA]</scope>
    <source>
        <strain evidence="16 17">UO.H1054</strain>
    </source>
</reference>
<evidence type="ECO:0000313" key="17">
    <source>
        <dbReference type="Proteomes" id="UP001215398"/>
    </source>
</evidence>
<dbReference type="Proteomes" id="UP001215398">
    <property type="component" value="Unassembled WGS sequence"/>
</dbReference>
<evidence type="ECO:0000313" key="16">
    <source>
        <dbReference type="EMBL" id="MDC7138108.1"/>
    </source>
</evidence>
<keyword evidence="8" id="KW-0406">Ion transport</keyword>
<dbReference type="Gene3D" id="2.40.170.20">
    <property type="entry name" value="TonB-dependent receptor, beta-barrel domain"/>
    <property type="match status" value="1"/>
</dbReference>
<dbReference type="SUPFAM" id="SSF56935">
    <property type="entry name" value="Porins"/>
    <property type="match status" value="1"/>
</dbReference>
<evidence type="ECO:0000256" key="5">
    <source>
        <dbReference type="ARBA" id="ARBA00022692"/>
    </source>
</evidence>
<keyword evidence="3 12" id="KW-1134">Transmembrane beta strand</keyword>
<comment type="caution">
    <text evidence="16">The sequence shown here is derived from an EMBL/GenBank/DDBJ whole genome shotgun (WGS) entry which is preliminary data.</text>
</comment>
<dbReference type="PROSITE" id="PS52016">
    <property type="entry name" value="TONB_DEPENDENT_REC_3"/>
    <property type="match status" value="1"/>
</dbReference>
<dbReference type="InterPro" id="IPR023996">
    <property type="entry name" value="TonB-dep_OMP_SusC/RagA"/>
</dbReference>
<comment type="subcellular location">
    <subcellularLocation>
        <location evidence="1 12">Cell outer membrane</location>
        <topology evidence="1 12">Multi-pass membrane protein</topology>
    </subcellularLocation>
</comment>
<dbReference type="NCBIfam" id="TIGR04057">
    <property type="entry name" value="SusC_RagA_signa"/>
    <property type="match status" value="1"/>
</dbReference>
<dbReference type="InterPro" id="IPR012910">
    <property type="entry name" value="Plug_dom"/>
</dbReference>
<dbReference type="Gene3D" id="2.60.40.1120">
    <property type="entry name" value="Carboxypeptidase-like, regulatory domain"/>
    <property type="match status" value="1"/>
</dbReference>
<evidence type="ECO:0000259" key="14">
    <source>
        <dbReference type="Pfam" id="PF00593"/>
    </source>
</evidence>
<evidence type="ECO:0000256" key="7">
    <source>
        <dbReference type="ARBA" id="ARBA00023004"/>
    </source>
</evidence>
<dbReference type="Pfam" id="PF13715">
    <property type="entry name" value="CarbopepD_reg_2"/>
    <property type="match status" value="1"/>
</dbReference>
<keyword evidence="10 12" id="KW-0472">Membrane</keyword>
<evidence type="ECO:0000256" key="2">
    <source>
        <dbReference type="ARBA" id="ARBA00022448"/>
    </source>
</evidence>
<organism evidence="16 17">
    <name type="scientific">Bacteroides zhangwenhongii</name>
    <dbReference type="NCBI Taxonomy" id="2650157"/>
    <lineage>
        <taxon>Bacteria</taxon>
        <taxon>Pseudomonadati</taxon>
        <taxon>Bacteroidota</taxon>
        <taxon>Bacteroidia</taxon>
        <taxon>Bacteroidales</taxon>
        <taxon>Bacteroidaceae</taxon>
        <taxon>Bacteroides</taxon>
    </lineage>
</organism>
<proteinExistence type="inferred from homology"/>
<dbReference type="PANTHER" id="PTHR32552">
    <property type="entry name" value="FERRICHROME IRON RECEPTOR-RELATED"/>
    <property type="match status" value="1"/>
</dbReference>
<feature type="domain" description="TonB-dependent receptor-like beta-barrel" evidence="14">
    <location>
        <begin position="513"/>
        <end position="865"/>
    </location>
</feature>
<dbReference type="InterPro" id="IPR023997">
    <property type="entry name" value="TonB-dep_OMP_SusC/RagA_CS"/>
</dbReference>
<name>A0ABT5HBY6_9BACE</name>
<keyword evidence="2 12" id="KW-0813">Transport</keyword>
<keyword evidence="4" id="KW-0410">Iron transport</keyword>
<dbReference type="PANTHER" id="PTHR32552:SF68">
    <property type="entry name" value="FERRICHROME OUTER MEMBRANE TRANSPORTER_PHAGE RECEPTOR"/>
    <property type="match status" value="1"/>
</dbReference>
<dbReference type="EMBL" id="JAQPYS010000089">
    <property type="protein sequence ID" value="MDC7138108.1"/>
    <property type="molecule type" value="Genomic_DNA"/>
</dbReference>
<keyword evidence="7" id="KW-0408">Iron</keyword>
<dbReference type="InterPro" id="IPR008969">
    <property type="entry name" value="CarboxyPept-like_regulatory"/>
</dbReference>
<dbReference type="RefSeq" id="WP_272721123.1">
    <property type="nucleotide sequence ID" value="NZ_JAQPYS010000089.1"/>
</dbReference>
<dbReference type="Pfam" id="PF07715">
    <property type="entry name" value="Plug"/>
    <property type="match status" value="1"/>
</dbReference>
<evidence type="ECO:0000256" key="3">
    <source>
        <dbReference type="ARBA" id="ARBA00022452"/>
    </source>
</evidence>
<feature type="domain" description="TonB-dependent receptor plug" evidence="15">
    <location>
        <begin position="212"/>
        <end position="333"/>
    </location>
</feature>
<evidence type="ECO:0000256" key="9">
    <source>
        <dbReference type="ARBA" id="ARBA00023077"/>
    </source>
</evidence>
<keyword evidence="5 12" id="KW-0812">Transmembrane</keyword>
<protein>
    <submittedName>
        <fullName evidence="16">SusC/RagA family TonB-linked outer membrane protein</fullName>
    </submittedName>
</protein>
<evidence type="ECO:0000256" key="12">
    <source>
        <dbReference type="PROSITE-ProRule" id="PRU01360"/>
    </source>
</evidence>
<evidence type="ECO:0000256" key="13">
    <source>
        <dbReference type="RuleBase" id="RU003357"/>
    </source>
</evidence>
<dbReference type="SUPFAM" id="SSF49464">
    <property type="entry name" value="Carboxypeptidase regulatory domain-like"/>
    <property type="match status" value="1"/>
</dbReference>
<keyword evidence="11 12" id="KW-0998">Cell outer membrane</keyword>
<evidence type="ECO:0000256" key="11">
    <source>
        <dbReference type="ARBA" id="ARBA00023237"/>
    </source>
</evidence>
<evidence type="ECO:0000259" key="15">
    <source>
        <dbReference type="Pfam" id="PF07715"/>
    </source>
</evidence>
<evidence type="ECO:0000256" key="8">
    <source>
        <dbReference type="ARBA" id="ARBA00023065"/>
    </source>
</evidence>
<dbReference type="InterPro" id="IPR036942">
    <property type="entry name" value="Beta-barrel_TonB_sf"/>
</dbReference>
<dbReference type="Pfam" id="PF00593">
    <property type="entry name" value="TonB_dep_Rec_b-barrel"/>
    <property type="match status" value="1"/>
</dbReference>
<evidence type="ECO:0000256" key="6">
    <source>
        <dbReference type="ARBA" id="ARBA00022729"/>
    </source>
</evidence>
<evidence type="ECO:0000256" key="1">
    <source>
        <dbReference type="ARBA" id="ARBA00004571"/>
    </source>
</evidence>
<dbReference type="InterPro" id="IPR000531">
    <property type="entry name" value="Beta-barrel_TonB"/>
</dbReference>